<dbReference type="InterPro" id="IPR015865">
    <property type="entry name" value="Riboflavin_kinase_bac/euk"/>
</dbReference>
<comment type="caution">
    <text evidence="16">The sequence shown here is derived from an EMBL/GenBank/DDBJ whole genome shotgun (WGS) entry which is preliminary data.</text>
</comment>
<evidence type="ECO:0000256" key="11">
    <source>
        <dbReference type="ARBA" id="ARBA00023268"/>
    </source>
</evidence>
<dbReference type="GO" id="GO:0006747">
    <property type="term" value="P:FAD biosynthetic process"/>
    <property type="evidence" value="ECO:0007669"/>
    <property type="project" value="UniProtKB-UniRule"/>
</dbReference>
<dbReference type="PIRSF" id="PIRSF004491">
    <property type="entry name" value="FAD_Synth"/>
    <property type="match status" value="1"/>
</dbReference>
<dbReference type="Pfam" id="PF01687">
    <property type="entry name" value="Flavokinase"/>
    <property type="match status" value="1"/>
</dbReference>
<keyword evidence="6 14" id="KW-0548">Nucleotidyltransferase</keyword>
<evidence type="ECO:0000256" key="5">
    <source>
        <dbReference type="ARBA" id="ARBA00022679"/>
    </source>
</evidence>
<evidence type="ECO:0000256" key="12">
    <source>
        <dbReference type="ARBA" id="ARBA00047880"/>
    </source>
</evidence>
<evidence type="ECO:0000256" key="1">
    <source>
        <dbReference type="ARBA" id="ARBA00004726"/>
    </source>
</evidence>
<dbReference type="Pfam" id="PF06574">
    <property type="entry name" value="FAD_syn"/>
    <property type="match status" value="1"/>
</dbReference>
<feature type="domain" description="Riboflavin kinase" evidence="15">
    <location>
        <begin position="176"/>
        <end position="301"/>
    </location>
</feature>
<dbReference type="InterPro" id="IPR014729">
    <property type="entry name" value="Rossmann-like_a/b/a_fold"/>
</dbReference>
<dbReference type="EC" id="2.7.7.2" evidence="14"/>
<keyword evidence="17" id="KW-1185">Reference proteome</keyword>
<evidence type="ECO:0000256" key="6">
    <source>
        <dbReference type="ARBA" id="ARBA00022695"/>
    </source>
</evidence>
<dbReference type="Gene3D" id="2.40.30.30">
    <property type="entry name" value="Riboflavin kinase-like"/>
    <property type="match status" value="1"/>
</dbReference>
<evidence type="ECO:0000256" key="14">
    <source>
        <dbReference type="PIRNR" id="PIRNR004491"/>
    </source>
</evidence>
<comment type="pathway">
    <text evidence="1 14">Cofactor biosynthesis; FAD biosynthesis; FAD from FMN: step 1/1.</text>
</comment>
<dbReference type="InterPro" id="IPR015864">
    <property type="entry name" value="FAD_synthase"/>
</dbReference>
<dbReference type="SUPFAM" id="SSF82114">
    <property type="entry name" value="Riboflavin kinase-like"/>
    <property type="match status" value="1"/>
</dbReference>
<comment type="similarity">
    <text evidence="14">Belongs to the ribF family.</text>
</comment>
<sequence length="305" mass="34115">MRIYDQIPSLRQNTSVALGLFDGLHRGHQQVISKAVSYDESLTPAVFSFDYDNPALISKPDFKTLLSPTLKIELLESFGAKLFIHPPFSSIKNLPASRFLREILWGALGAKAVFCGYDYRFGQNAEGDTEMLKTFCASHAIHCEVVPALTEDGIPISSTRIRECIHEGKMEWAQKMLGHPYTIDFPVSEGRRLGRCLGFPTINQPYPEGNILPRFGVYAALAQIDGKQYIGVTNVGVKPTVGANNIPAAETYVVGYEGDLYGKRVPLSLIHFIRPEQKFSSVEEMKVQITRDTQEVTRMLQNMLR</sequence>
<evidence type="ECO:0000256" key="2">
    <source>
        <dbReference type="ARBA" id="ARBA00005201"/>
    </source>
</evidence>
<dbReference type="GO" id="GO:0008531">
    <property type="term" value="F:riboflavin kinase activity"/>
    <property type="evidence" value="ECO:0007669"/>
    <property type="project" value="UniProtKB-UniRule"/>
</dbReference>
<evidence type="ECO:0000313" key="17">
    <source>
        <dbReference type="Proteomes" id="UP000610760"/>
    </source>
</evidence>
<dbReference type="SMART" id="SM00904">
    <property type="entry name" value="Flavokinase"/>
    <property type="match status" value="1"/>
</dbReference>
<keyword evidence="4 14" id="KW-0288">FMN</keyword>
<dbReference type="EC" id="2.7.1.26" evidence="14"/>
<dbReference type="PANTHER" id="PTHR22749">
    <property type="entry name" value="RIBOFLAVIN KINASE/FMN ADENYLYLTRANSFERASE"/>
    <property type="match status" value="1"/>
</dbReference>
<dbReference type="InterPro" id="IPR023465">
    <property type="entry name" value="Riboflavin_kinase_dom_sf"/>
</dbReference>
<evidence type="ECO:0000256" key="8">
    <source>
        <dbReference type="ARBA" id="ARBA00022777"/>
    </source>
</evidence>
<dbReference type="GO" id="GO:0009398">
    <property type="term" value="P:FMN biosynthetic process"/>
    <property type="evidence" value="ECO:0007669"/>
    <property type="project" value="UniProtKB-UniRule"/>
</dbReference>
<evidence type="ECO:0000256" key="3">
    <source>
        <dbReference type="ARBA" id="ARBA00022630"/>
    </source>
</evidence>
<dbReference type="GO" id="GO:0005524">
    <property type="term" value="F:ATP binding"/>
    <property type="evidence" value="ECO:0007669"/>
    <property type="project" value="UniProtKB-UniRule"/>
</dbReference>
<dbReference type="CDD" id="cd02064">
    <property type="entry name" value="FAD_synthetase_N"/>
    <property type="match status" value="1"/>
</dbReference>
<dbReference type="GO" id="GO:0009231">
    <property type="term" value="P:riboflavin biosynthetic process"/>
    <property type="evidence" value="ECO:0007669"/>
    <property type="project" value="InterPro"/>
</dbReference>
<keyword evidence="10 14" id="KW-0067">ATP-binding</keyword>
<dbReference type="Gene3D" id="3.40.50.620">
    <property type="entry name" value="HUPs"/>
    <property type="match status" value="1"/>
</dbReference>
<dbReference type="NCBIfam" id="TIGR00083">
    <property type="entry name" value="ribF"/>
    <property type="match status" value="1"/>
</dbReference>
<dbReference type="AlphaFoldDB" id="A0A926I6W3"/>
<evidence type="ECO:0000256" key="13">
    <source>
        <dbReference type="ARBA" id="ARBA00049494"/>
    </source>
</evidence>
<evidence type="ECO:0000256" key="7">
    <source>
        <dbReference type="ARBA" id="ARBA00022741"/>
    </source>
</evidence>
<protein>
    <recommendedName>
        <fullName evidence="14">Riboflavin biosynthesis protein</fullName>
    </recommendedName>
    <domain>
        <recommendedName>
            <fullName evidence="14">Riboflavin kinase</fullName>
            <ecNumber evidence="14">2.7.1.26</ecNumber>
        </recommendedName>
        <alternativeName>
            <fullName evidence="14">Flavokinase</fullName>
        </alternativeName>
    </domain>
    <domain>
        <recommendedName>
            <fullName evidence="14">FMN adenylyltransferase</fullName>
            <ecNumber evidence="14">2.7.7.2</ecNumber>
        </recommendedName>
        <alternativeName>
            <fullName evidence="14">FAD pyrophosphorylase</fullName>
        </alternativeName>
        <alternativeName>
            <fullName evidence="14">FAD synthase</fullName>
        </alternativeName>
    </domain>
</protein>
<organism evidence="16 17">
    <name type="scientific">Fumia xinanensis</name>
    <dbReference type="NCBI Taxonomy" id="2763659"/>
    <lineage>
        <taxon>Bacteria</taxon>
        <taxon>Bacillati</taxon>
        <taxon>Bacillota</taxon>
        <taxon>Clostridia</taxon>
        <taxon>Eubacteriales</taxon>
        <taxon>Oscillospiraceae</taxon>
        <taxon>Fumia</taxon>
    </lineage>
</organism>
<comment type="catalytic activity">
    <reaction evidence="12 14">
        <text>riboflavin + ATP = FMN + ADP + H(+)</text>
        <dbReference type="Rhea" id="RHEA:14357"/>
        <dbReference type="ChEBI" id="CHEBI:15378"/>
        <dbReference type="ChEBI" id="CHEBI:30616"/>
        <dbReference type="ChEBI" id="CHEBI:57986"/>
        <dbReference type="ChEBI" id="CHEBI:58210"/>
        <dbReference type="ChEBI" id="CHEBI:456216"/>
        <dbReference type="EC" id="2.7.1.26"/>
    </reaction>
</comment>
<comment type="pathway">
    <text evidence="2 14">Cofactor biosynthesis; FMN biosynthesis; FMN from riboflavin (ATP route): step 1/1.</text>
</comment>
<dbReference type="GO" id="GO:0003919">
    <property type="term" value="F:FMN adenylyltransferase activity"/>
    <property type="evidence" value="ECO:0007669"/>
    <property type="project" value="UniProtKB-UniRule"/>
</dbReference>
<dbReference type="NCBIfam" id="NF004162">
    <property type="entry name" value="PRK05627.1-5"/>
    <property type="match status" value="1"/>
</dbReference>
<dbReference type="PANTHER" id="PTHR22749:SF6">
    <property type="entry name" value="RIBOFLAVIN KINASE"/>
    <property type="match status" value="1"/>
</dbReference>
<keyword evidence="3 14" id="KW-0285">Flavoprotein</keyword>
<dbReference type="SUPFAM" id="SSF52374">
    <property type="entry name" value="Nucleotidylyl transferase"/>
    <property type="match status" value="1"/>
</dbReference>
<proteinExistence type="inferred from homology"/>
<comment type="catalytic activity">
    <reaction evidence="13 14">
        <text>FMN + ATP + H(+) = FAD + diphosphate</text>
        <dbReference type="Rhea" id="RHEA:17237"/>
        <dbReference type="ChEBI" id="CHEBI:15378"/>
        <dbReference type="ChEBI" id="CHEBI:30616"/>
        <dbReference type="ChEBI" id="CHEBI:33019"/>
        <dbReference type="ChEBI" id="CHEBI:57692"/>
        <dbReference type="ChEBI" id="CHEBI:58210"/>
        <dbReference type="EC" id="2.7.7.2"/>
    </reaction>
</comment>
<dbReference type="InterPro" id="IPR002606">
    <property type="entry name" value="Riboflavin_kinase_bac"/>
</dbReference>
<dbReference type="Proteomes" id="UP000610760">
    <property type="component" value="Unassembled WGS sequence"/>
</dbReference>
<evidence type="ECO:0000256" key="9">
    <source>
        <dbReference type="ARBA" id="ARBA00022827"/>
    </source>
</evidence>
<name>A0A926I6W3_9FIRM</name>
<keyword evidence="11" id="KW-0511">Multifunctional enzyme</keyword>
<dbReference type="RefSeq" id="WP_249294094.1">
    <property type="nucleotide sequence ID" value="NZ_JACRSV010000001.1"/>
</dbReference>
<keyword evidence="5 14" id="KW-0808">Transferase</keyword>
<dbReference type="InterPro" id="IPR023468">
    <property type="entry name" value="Riboflavin_kinase"/>
</dbReference>
<dbReference type="EMBL" id="JACRSV010000001">
    <property type="protein sequence ID" value="MBC8559217.1"/>
    <property type="molecule type" value="Genomic_DNA"/>
</dbReference>
<evidence type="ECO:0000259" key="15">
    <source>
        <dbReference type="SMART" id="SM00904"/>
    </source>
</evidence>
<evidence type="ECO:0000256" key="4">
    <source>
        <dbReference type="ARBA" id="ARBA00022643"/>
    </source>
</evidence>
<reference evidence="16" key="1">
    <citation type="submission" date="2020-08" db="EMBL/GenBank/DDBJ databases">
        <title>Genome public.</title>
        <authorList>
            <person name="Liu C."/>
            <person name="Sun Q."/>
        </authorList>
    </citation>
    <scope>NUCLEOTIDE SEQUENCE</scope>
    <source>
        <strain evidence="16">NSJ-33</strain>
    </source>
</reference>
<keyword evidence="9 14" id="KW-0274">FAD</keyword>
<gene>
    <name evidence="16" type="ORF">H8710_03945</name>
</gene>
<keyword evidence="7 14" id="KW-0547">Nucleotide-binding</keyword>
<accession>A0A926I6W3</accession>
<keyword evidence="8 14" id="KW-0418">Kinase</keyword>
<evidence type="ECO:0000313" key="16">
    <source>
        <dbReference type="EMBL" id="MBC8559217.1"/>
    </source>
</evidence>
<evidence type="ECO:0000256" key="10">
    <source>
        <dbReference type="ARBA" id="ARBA00022840"/>
    </source>
</evidence>